<dbReference type="AlphaFoldDB" id="A0A5B6WNX1"/>
<sequence length="216" mass="24544">MNLVQRERSIVEYEAVFLRLSRYARALVEIEYDKCVWFEDRLQYDLLVLITPQRERVFEVLVNKVKIVEEVKHTERERKDRERALSKGKKDSDPSGSVQRPKKEARVDEPFRNESLVVSNPPKGTPQPLEVGVLVGVTIVPVGVSEHRTERLDAVRTGNAGVITGSTHSYIASTVSMKLNISVEYTASRIFVVSPLGQSVRVNKTYRRVPLEIQGV</sequence>
<feature type="region of interest" description="Disordered" evidence="1">
    <location>
        <begin position="76"/>
        <end position="124"/>
    </location>
</feature>
<name>A0A5B6WNX1_9ROSI</name>
<feature type="compositionally biased region" description="Basic and acidic residues" evidence="1">
    <location>
        <begin position="76"/>
        <end position="93"/>
    </location>
</feature>
<evidence type="ECO:0000313" key="3">
    <source>
        <dbReference type="Proteomes" id="UP000325315"/>
    </source>
</evidence>
<comment type="caution">
    <text evidence="2">The sequence shown here is derived from an EMBL/GenBank/DDBJ whole genome shotgun (WGS) entry which is preliminary data.</text>
</comment>
<gene>
    <name evidence="2" type="ORF">EPI10_005144</name>
</gene>
<dbReference type="EMBL" id="SMMG02000002">
    <property type="protein sequence ID" value="KAA3482936.1"/>
    <property type="molecule type" value="Genomic_DNA"/>
</dbReference>
<accession>A0A5B6WNX1</accession>
<dbReference type="Proteomes" id="UP000325315">
    <property type="component" value="Unassembled WGS sequence"/>
</dbReference>
<evidence type="ECO:0000256" key="1">
    <source>
        <dbReference type="SAM" id="MobiDB-lite"/>
    </source>
</evidence>
<feature type="compositionally biased region" description="Basic and acidic residues" evidence="1">
    <location>
        <begin position="101"/>
        <end position="112"/>
    </location>
</feature>
<organism evidence="2 3">
    <name type="scientific">Gossypium australe</name>
    <dbReference type="NCBI Taxonomy" id="47621"/>
    <lineage>
        <taxon>Eukaryota</taxon>
        <taxon>Viridiplantae</taxon>
        <taxon>Streptophyta</taxon>
        <taxon>Embryophyta</taxon>
        <taxon>Tracheophyta</taxon>
        <taxon>Spermatophyta</taxon>
        <taxon>Magnoliopsida</taxon>
        <taxon>eudicotyledons</taxon>
        <taxon>Gunneridae</taxon>
        <taxon>Pentapetalae</taxon>
        <taxon>rosids</taxon>
        <taxon>malvids</taxon>
        <taxon>Malvales</taxon>
        <taxon>Malvaceae</taxon>
        <taxon>Malvoideae</taxon>
        <taxon>Gossypium</taxon>
    </lineage>
</organism>
<proteinExistence type="predicted"/>
<dbReference type="PANTHER" id="PTHR34482">
    <property type="entry name" value="DNA DAMAGE-INDUCIBLE PROTEIN 1-LIKE"/>
    <property type="match status" value="1"/>
</dbReference>
<evidence type="ECO:0000313" key="2">
    <source>
        <dbReference type="EMBL" id="KAA3482936.1"/>
    </source>
</evidence>
<protein>
    <submittedName>
        <fullName evidence="2">Zinc finger CCHC domain-containing 8</fullName>
    </submittedName>
</protein>
<dbReference type="PANTHER" id="PTHR34482:SF36">
    <property type="entry name" value="RETROTRANSPOSON GAG DOMAIN-CONTAINING PROTEIN"/>
    <property type="match status" value="1"/>
</dbReference>
<reference evidence="3" key="1">
    <citation type="journal article" date="2019" name="Plant Biotechnol. J.">
        <title>Genome sequencing of the Australian wild diploid species Gossypium australe highlights disease resistance and delayed gland morphogenesis.</title>
        <authorList>
            <person name="Cai Y."/>
            <person name="Cai X."/>
            <person name="Wang Q."/>
            <person name="Wang P."/>
            <person name="Zhang Y."/>
            <person name="Cai C."/>
            <person name="Xu Y."/>
            <person name="Wang K."/>
            <person name="Zhou Z."/>
            <person name="Wang C."/>
            <person name="Geng S."/>
            <person name="Li B."/>
            <person name="Dong Q."/>
            <person name="Hou Y."/>
            <person name="Wang H."/>
            <person name="Ai P."/>
            <person name="Liu Z."/>
            <person name="Yi F."/>
            <person name="Sun M."/>
            <person name="An G."/>
            <person name="Cheng J."/>
            <person name="Zhang Y."/>
            <person name="Shi Q."/>
            <person name="Xie Y."/>
            <person name="Shi X."/>
            <person name="Chang Y."/>
            <person name="Huang F."/>
            <person name="Chen Y."/>
            <person name="Hong S."/>
            <person name="Mi L."/>
            <person name="Sun Q."/>
            <person name="Zhang L."/>
            <person name="Zhou B."/>
            <person name="Peng R."/>
            <person name="Zhang X."/>
            <person name="Liu F."/>
        </authorList>
    </citation>
    <scope>NUCLEOTIDE SEQUENCE [LARGE SCALE GENOMIC DNA]</scope>
    <source>
        <strain evidence="3">cv. PA1801</strain>
    </source>
</reference>
<dbReference type="Pfam" id="PF08284">
    <property type="entry name" value="RVP_2"/>
    <property type="match status" value="1"/>
</dbReference>
<keyword evidence="3" id="KW-1185">Reference proteome</keyword>
<dbReference type="OrthoDB" id="2272416at2759"/>